<organism evidence="2 3">
    <name type="scientific">Phytohabitans aurantiacus</name>
    <dbReference type="NCBI Taxonomy" id="3016789"/>
    <lineage>
        <taxon>Bacteria</taxon>
        <taxon>Bacillati</taxon>
        <taxon>Actinomycetota</taxon>
        <taxon>Actinomycetes</taxon>
        <taxon>Micromonosporales</taxon>
        <taxon>Micromonosporaceae</taxon>
    </lineage>
</organism>
<evidence type="ECO:0000313" key="2">
    <source>
        <dbReference type="EMBL" id="GLI02581.1"/>
    </source>
</evidence>
<proteinExistence type="predicted"/>
<accession>A0ABQ5R744</accession>
<name>A0ABQ5R744_9ACTN</name>
<feature type="region of interest" description="Disordered" evidence="1">
    <location>
        <begin position="40"/>
        <end position="60"/>
    </location>
</feature>
<protein>
    <submittedName>
        <fullName evidence="2">Uncharacterized protein</fullName>
    </submittedName>
</protein>
<gene>
    <name evidence="2" type="ORF">Pa4123_78590</name>
</gene>
<keyword evidence="3" id="KW-1185">Reference proteome</keyword>
<reference evidence="2" key="1">
    <citation type="submission" date="2022-12" db="EMBL/GenBank/DDBJ databases">
        <title>New Phytohabitans aurantiacus sp. RD004123 nov., an actinomycete isolated from soil.</title>
        <authorList>
            <person name="Triningsih D.W."/>
            <person name="Harunari E."/>
            <person name="Igarashi Y."/>
        </authorList>
    </citation>
    <scope>NUCLEOTIDE SEQUENCE</scope>
    <source>
        <strain evidence="2">RD004123</strain>
    </source>
</reference>
<evidence type="ECO:0000313" key="3">
    <source>
        <dbReference type="Proteomes" id="UP001144280"/>
    </source>
</evidence>
<sequence>MPVAGAGTTGSQEVLGVTPASSAPLPVVDAKTYQRQKLAAVAAPTSDRPDSTPLPSRMQTQQSVTTLFNGLDRPGSINNGSVFNPPDTIVGKSPNRIVEATNSAVRLSTNTGGTLQTLNLNAFTGAATADGLMFDPKVYYDRNATNPRFFVTALQVAGRDDANAANDVSRIWIAISRAADPASLSSGWCFYNIEGRRNVGTADASWADYPGLGAGADSFSVTTNQFRFTNRTFTFAIIRTFNKTVAENNAAACPTIPTFTFQPAAAAGDGTQFTIQPAQHYTSPSSFVNTTNPAYFLSTTSGTSTQYHVWRVRNVAGGSPTLAHLILTSTGYGIPPDSPQPGSAILVDTGDNRLLQTAGIGNTLVGTLTTVCNFTAGTANESCSMTPRVAVSADAAGGLTASIVENTFAGFTDNIFVHHNSIATNSALQSGATWEFSGSGNFLSSAAEIKNAGGAWSGVLTYAPGTCALPATAPSTTTARSGDYSGAQTDPGLSTFWLAGEQAVTISAACQWRTRIAQLVP</sequence>
<evidence type="ECO:0000256" key="1">
    <source>
        <dbReference type="SAM" id="MobiDB-lite"/>
    </source>
</evidence>
<dbReference type="EMBL" id="BSDI01000064">
    <property type="protein sequence ID" value="GLI02581.1"/>
    <property type="molecule type" value="Genomic_DNA"/>
</dbReference>
<dbReference type="Proteomes" id="UP001144280">
    <property type="component" value="Unassembled WGS sequence"/>
</dbReference>
<comment type="caution">
    <text evidence="2">The sequence shown here is derived from an EMBL/GenBank/DDBJ whole genome shotgun (WGS) entry which is preliminary data.</text>
</comment>